<dbReference type="Proteomes" id="UP001595953">
    <property type="component" value="Unassembled WGS sequence"/>
</dbReference>
<dbReference type="EMBL" id="JBHSGP010000004">
    <property type="protein sequence ID" value="MFC4720818.1"/>
    <property type="molecule type" value="Genomic_DNA"/>
</dbReference>
<sequence>MDFAAKLIENIREIVPINSNDEKAIIEHFRLKKLQKKEFLIQRGDISKHMRFIAQGSLRNYYLDSQGKEHILQLGIEGWWINDFYSFFTQTPAKFYVQAVEKTVIMQISRDDLEKLFISIPLMDRYFRLKIQKGYIALQERTIFRMSQTAEERYLEFRSKYRHLEQRFPQYMIASYLGVTPEFLSSVRKKLYDS</sequence>
<organism evidence="2 3">
    <name type="scientific">Geojedonia litorea</name>
    <dbReference type="NCBI Taxonomy" id="1268269"/>
    <lineage>
        <taxon>Bacteria</taxon>
        <taxon>Pseudomonadati</taxon>
        <taxon>Bacteroidota</taxon>
        <taxon>Flavobacteriia</taxon>
        <taxon>Flavobacteriales</taxon>
        <taxon>Flavobacteriaceae</taxon>
        <taxon>Geojedonia</taxon>
    </lineage>
</organism>
<dbReference type="InterPro" id="IPR014710">
    <property type="entry name" value="RmlC-like_jellyroll"/>
</dbReference>
<proteinExistence type="predicted"/>
<dbReference type="InterPro" id="IPR000595">
    <property type="entry name" value="cNMP-bd_dom"/>
</dbReference>
<comment type="caution">
    <text evidence="2">The sequence shown here is derived from an EMBL/GenBank/DDBJ whole genome shotgun (WGS) entry which is preliminary data.</text>
</comment>
<reference evidence="3" key="1">
    <citation type="journal article" date="2019" name="Int. J. Syst. Evol. Microbiol.">
        <title>The Global Catalogue of Microorganisms (GCM) 10K type strain sequencing project: providing services to taxonomists for standard genome sequencing and annotation.</title>
        <authorList>
            <consortium name="The Broad Institute Genomics Platform"/>
            <consortium name="The Broad Institute Genome Sequencing Center for Infectious Disease"/>
            <person name="Wu L."/>
            <person name="Ma J."/>
        </authorList>
    </citation>
    <scope>NUCLEOTIDE SEQUENCE [LARGE SCALE GENOMIC DNA]</scope>
    <source>
        <strain evidence="3">CCUG 63682</strain>
    </source>
</reference>
<dbReference type="RefSeq" id="WP_387959947.1">
    <property type="nucleotide sequence ID" value="NZ_JBHSGP010000004.1"/>
</dbReference>
<dbReference type="Pfam" id="PF00027">
    <property type="entry name" value="cNMP_binding"/>
    <property type="match status" value="1"/>
</dbReference>
<protein>
    <submittedName>
        <fullName evidence="2">Crp/Fnr family transcriptional regulator</fullName>
    </submittedName>
</protein>
<evidence type="ECO:0000313" key="2">
    <source>
        <dbReference type="EMBL" id="MFC4720818.1"/>
    </source>
</evidence>
<dbReference type="SUPFAM" id="SSF51206">
    <property type="entry name" value="cAMP-binding domain-like"/>
    <property type="match status" value="1"/>
</dbReference>
<dbReference type="InterPro" id="IPR018490">
    <property type="entry name" value="cNMP-bd_dom_sf"/>
</dbReference>
<dbReference type="PROSITE" id="PS50042">
    <property type="entry name" value="CNMP_BINDING_3"/>
    <property type="match status" value="1"/>
</dbReference>
<feature type="domain" description="Cyclic nucleotide-binding" evidence="1">
    <location>
        <begin position="25"/>
        <end position="117"/>
    </location>
</feature>
<gene>
    <name evidence="2" type="ORF">ACFO5O_00685</name>
</gene>
<dbReference type="Gene3D" id="2.60.120.10">
    <property type="entry name" value="Jelly Rolls"/>
    <property type="match status" value="1"/>
</dbReference>
<dbReference type="CDD" id="cd00038">
    <property type="entry name" value="CAP_ED"/>
    <property type="match status" value="1"/>
</dbReference>
<name>A0ABV9N1F9_9FLAO</name>
<evidence type="ECO:0000313" key="3">
    <source>
        <dbReference type="Proteomes" id="UP001595953"/>
    </source>
</evidence>
<evidence type="ECO:0000259" key="1">
    <source>
        <dbReference type="PROSITE" id="PS50042"/>
    </source>
</evidence>
<keyword evidence="3" id="KW-1185">Reference proteome</keyword>
<accession>A0ABV9N1F9</accession>